<dbReference type="InterPro" id="IPR027417">
    <property type="entry name" value="P-loop_NTPase"/>
</dbReference>
<dbReference type="SMART" id="SM00382">
    <property type="entry name" value="AAA"/>
    <property type="match status" value="1"/>
</dbReference>
<dbReference type="PIRSF" id="PIRSF039085">
    <property type="entry name" value="ABC_ATPase_HisP"/>
    <property type="match status" value="1"/>
</dbReference>
<comment type="subcellular location">
    <subcellularLocation>
        <location evidence="1">Cell membrane</location>
        <topology evidence="1">Peripheral membrane protein</topology>
    </subcellularLocation>
</comment>
<gene>
    <name evidence="12" type="ORF">ADK34_35225</name>
</gene>
<evidence type="ECO:0000256" key="9">
    <source>
        <dbReference type="ARBA" id="ARBA00038850"/>
    </source>
</evidence>
<organism evidence="12 13">
    <name type="scientific">Streptomyces viridochromogenes</name>
    <dbReference type="NCBI Taxonomy" id="1938"/>
    <lineage>
        <taxon>Bacteria</taxon>
        <taxon>Bacillati</taxon>
        <taxon>Actinomycetota</taxon>
        <taxon>Actinomycetes</taxon>
        <taxon>Kitasatosporales</taxon>
        <taxon>Streptomycetaceae</taxon>
        <taxon>Streptomyces</taxon>
    </lineage>
</organism>
<dbReference type="InterPro" id="IPR050086">
    <property type="entry name" value="MetN_ABC_transporter-like"/>
</dbReference>
<proteinExistence type="inferred from homology"/>
<reference evidence="12 13" key="1">
    <citation type="submission" date="2015-06" db="EMBL/GenBank/DDBJ databases">
        <authorList>
            <person name="Hoefler B.C."/>
            <person name="Straight P.D."/>
        </authorList>
    </citation>
    <scope>NUCLEOTIDE SEQUENCE [LARGE SCALE GENOMIC DNA]</scope>
    <source>
        <strain evidence="12 13">NRRL 3427</strain>
    </source>
</reference>
<dbReference type="PANTHER" id="PTHR43166:SF9">
    <property type="entry name" value="GLUTAMATE_ASPARTATE IMPORT ATP-BINDING PROTEIN GLTL"/>
    <property type="match status" value="1"/>
</dbReference>
<evidence type="ECO:0000256" key="5">
    <source>
        <dbReference type="ARBA" id="ARBA00022741"/>
    </source>
</evidence>
<dbReference type="InterPro" id="IPR003439">
    <property type="entry name" value="ABC_transporter-like_ATP-bd"/>
</dbReference>
<dbReference type="PROSITE" id="PS50893">
    <property type="entry name" value="ABC_TRANSPORTER_2"/>
    <property type="match status" value="1"/>
</dbReference>
<dbReference type="InterPro" id="IPR003593">
    <property type="entry name" value="AAA+_ATPase"/>
</dbReference>
<dbReference type="EMBL" id="LGUP01000392">
    <property type="protein sequence ID" value="KOG10749.1"/>
    <property type="molecule type" value="Genomic_DNA"/>
</dbReference>
<keyword evidence="5" id="KW-0547">Nucleotide-binding</keyword>
<keyword evidence="7" id="KW-0029">Amino-acid transport</keyword>
<evidence type="ECO:0000256" key="3">
    <source>
        <dbReference type="ARBA" id="ARBA00022448"/>
    </source>
</evidence>
<protein>
    <recommendedName>
        <fullName evidence="9">ABC-type polar-amino-acid transporter</fullName>
        <ecNumber evidence="9">7.4.2.1</ecNumber>
    </recommendedName>
</protein>
<dbReference type="OrthoDB" id="7838608at2"/>
<dbReference type="AlphaFoldDB" id="A0A0L8JB49"/>
<dbReference type="Proteomes" id="UP000037023">
    <property type="component" value="Unassembled WGS sequence"/>
</dbReference>
<dbReference type="CDD" id="cd03262">
    <property type="entry name" value="ABC_HisP_GlnQ"/>
    <property type="match status" value="1"/>
</dbReference>
<evidence type="ECO:0000256" key="7">
    <source>
        <dbReference type="ARBA" id="ARBA00022970"/>
    </source>
</evidence>
<evidence type="ECO:0000256" key="4">
    <source>
        <dbReference type="ARBA" id="ARBA00022475"/>
    </source>
</evidence>
<dbReference type="GO" id="GO:0005524">
    <property type="term" value="F:ATP binding"/>
    <property type="evidence" value="ECO:0007669"/>
    <property type="project" value="UniProtKB-KW"/>
</dbReference>
<comment type="caution">
    <text evidence="12">The sequence shown here is derived from an EMBL/GenBank/DDBJ whole genome shotgun (WGS) entry which is preliminary data.</text>
</comment>
<dbReference type="Gene3D" id="3.40.50.300">
    <property type="entry name" value="P-loop containing nucleotide triphosphate hydrolases"/>
    <property type="match status" value="1"/>
</dbReference>
<keyword evidence="3" id="KW-0813">Transport</keyword>
<comment type="catalytic activity">
    <reaction evidence="10">
        <text>a polar amino acid(out) + ATP + H2O = a polar amino acid(in) + ADP + phosphate + H(+)</text>
        <dbReference type="Rhea" id="RHEA:14673"/>
        <dbReference type="ChEBI" id="CHEBI:15377"/>
        <dbReference type="ChEBI" id="CHEBI:15378"/>
        <dbReference type="ChEBI" id="CHEBI:30616"/>
        <dbReference type="ChEBI" id="CHEBI:43474"/>
        <dbReference type="ChEBI" id="CHEBI:62031"/>
        <dbReference type="ChEBI" id="CHEBI:456216"/>
        <dbReference type="EC" id="7.4.2.1"/>
    </reaction>
    <physiologicalReaction direction="left-to-right" evidence="10">
        <dbReference type="Rhea" id="RHEA:14674"/>
    </physiologicalReaction>
</comment>
<keyword evidence="6 12" id="KW-0067">ATP-binding</keyword>
<dbReference type="PANTHER" id="PTHR43166">
    <property type="entry name" value="AMINO ACID IMPORT ATP-BINDING PROTEIN"/>
    <property type="match status" value="1"/>
</dbReference>
<dbReference type="PROSITE" id="PS00211">
    <property type="entry name" value="ABC_TRANSPORTER_1"/>
    <property type="match status" value="1"/>
</dbReference>
<dbReference type="FunFam" id="3.40.50.300:FF:000020">
    <property type="entry name" value="Amino acid ABC transporter ATP-binding component"/>
    <property type="match status" value="1"/>
</dbReference>
<evidence type="ECO:0000313" key="12">
    <source>
        <dbReference type="EMBL" id="KOG10749.1"/>
    </source>
</evidence>
<sequence>MVRAEGVRKHFGKLEVLQGIDLTVERGQVCCLLGPSGSGKSTFLRCINHLEKVDGGKLTVDGELVGYRQHGNKLHELREREVAERRRDIGMVFQRFNLFPHMTALDNVTEAPVKVGGVPRAEAREQARHLLDQVGLGDRAGHYPAQLSGGQQQRVAIARALAMKPKLMLFDEPTSALDPELVGDVLDVMRRLAADGMTMVVVTHEIGFAREVGDTAVFMDQGVVVEAGDPRQVLVDPEQERTRAFLSKVL</sequence>
<accession>A0A0L8JB49</accession>
<dbReference type="InterPro" id="IPR030679">
    <property type="entry name" value="ABC_ATPase_HisP-typ"/>
</dbReference>
<dbReference type="GO" id="GO:0016887">
    <property type="term" value="F:ATP hydrolysis activity"/>
    <property type="evidence" value="ECO:0007669"/>
    <property type="project" value="InterPro"/>
</dbReference>
<dbReference type="GO" id="GO:0015426">
    <property type="term" value="F:ATPase-coupled polar amino acid-transporter activity"/>
    <property type="evidence" value="ECO:0007669"/>
    <property type="project" value="UniProtKB-EC"/>
</dbReference>
<dbReference type="RefSeq" id="WP_033203108.1">
    <property type="nucleotide sequence ID" value="NZ_LGUP01000392.1"/>
</dbReference>
<evidence type="ECO:0000256" key="6">
    <source>
        <dbReference type="ARBA" id="ARBA00022840"/>
    </source>
</evidence>
<dbReference type="SUPFAM" id="SSF52540">
    <property type="entry name" value="P-loop containing nucleoside triphosphate hydrolases"/>
    <property type="match status" value="1"/>
</dbReference>
<evidence type="ECO:0000256" key="1">
    <source>
        <dbReference type="ARBA" id="ARBA00004202"/>
    </source>
</evidence>
<evidence type="ECO:0000313" key="13">
    <source>
        <dbReference type="Proteomes" id="UP000037023"/>
    </source>
</evidence>
<evidence type="ECO:0000256" key="2">
    <source>
        <dbReference type="ARBA" id="ARBA00005417"/>
    </source>
</evidence>
<dbReference type="PATRIC" id="fig|1938.6.peg.7596"/>
<feature type="domain" description="ABC transporter" evidence="11">
    <location>
        <begin position="2"/>
        <end position="246"/>
    </location>
</feature>
<dbReference type="GO" id="GO:0005886">
    <property type="term" value="C:plasma membrane"/>
    <property type="evidence" value="ECO:0007669"/>
    <property type="project" value="UniProtKB-SubCell"/>
</dbReference>
<comment type="similarity">
    <text evidence="2">Belongs to the ABC transporter superfamily.</text>
</comment>
<dbReference type="EC" id="7.4.2.1" evidence="9"/>
<keyword evidence="8" id="KW-0472">Membrane</keyword>
<evidence type="ECO:0000259" key="11">
    <source>
        <dbReference type="PROSITE" id="PS50893"/>
    </source>
</evidence>
<dbReference type="InterPro" id="IPR017871">
    <property type="entry name" value="ABC_transporter-like_CS"/>
</dbReference>
<dbReference type="Pfam" id="PF00005">
    <property type="entry name" value="ABC_tran"/>
    <property type="match status" value="1"/>
</dbReference>
<keyword evidence="4" id="KW-1003">Cell membrane</keyword>
<evidence type="ECO:0000256" key="8">
    <source>
        <dbReference type="ARBA" id="ARBA00023136"/>
    </source>
</evidence>
<evidence type="ECO:0000256" key="10">
    <source>
        <dbReference type="ARBA" id="ARBA00047624"/>
    </source>
</evidence>
<name>A0A0L8JB49_STRVR</name>